<dbReference type="Gene3D" id="3.40.50.1820">
    <property type="entry name" value="alpha/beta hydrolase"/>
    <property type="match status" value="1"/>
</dbReference>
<protein>
    <recommendedName>
        <fullName evidence="3">Esterase</fullName>
    </recommendedName>
</protein>
<dbReference type="InterPro" id="IPR000801">
    <property type="entry name" value="Esterase-like"/>
</dbReference>
<accession>A0A2M6Z1V3</accession>
<dbReference type="PANTHER" id="PTHR48098:SF1">
    <property type="entry name" value="DIACYLGLYCEROL ACYLTRANSFERASE_MYCOLYLTRANSFERASE AG85A"/>
    <property type="match status" value="1"/>
</dbReference>
<dbReference type="PANTHER" id="PTHR48098">
    <property type="entry name" value="ENTEROCHELIN ESTERASE-RELATED"/>
    <property type="match status" value="1"/>
</dbReference>
<name>A0A2M6Z1V3_9BACT</name>
<dbReference type="Proteomes" id="UP000228777">
    <property type="component" value="Unassembled WGS sequence"/>
</dbReference>
<dbReference type="InterPro" id="IPR050583">
    <property type="entry name" value="Mycobacterial_A85_antigen"/>
</dbReference>
<dbReference type="InterPro" id="IPR029058">
    <property type="entry name" value="AB_hydrolase_fold"/>
</dbReference>
<dbReference type="GO" id="GO:0016747">
    <property type="term" value="F:acyltransferase activity, transferring groups other than amino-acyl groups"/>
    <property type="evidence" value="ECO:0007669"/>
    <property type="project" value="TreeGrafter"/>
</dbReference>
<evidence type="ECO:0000313" key="2">
    <source>
        <dbReference type="Proteomes" id="UP000228777"/>
    </source>
</evidence>
<organism evidence="1 2">
    <name type="scientific">bacterium (Candidatus Gribaldobacteria) CG07_land_8_20_14_0_80_33_18</name>
    <dbReference type="NCBI Taxonomy" id="2014272"/>
    <lineage>
        <taxon>Bacteria</taxon>
        <taxon>Candidatus Gribaldobacteria</taxon>
    </lineage>
</organism>
<proteinExistence type="predicted"/>
<dbReference type="EMBL" id="PEWP01000054">
    <property type="protein sequence ID" value="PIU46399.1"/>
    <property type="molecule type" value="Genomic_DNA"/>
</dbReference>
<dbReference type="AlphaFoldDB" id="A0A2M6Z1V3"/>
<reference evidence="2" key="1">
    <citation type="submission" date="2017-09" db="EMBL/GenBank/DDBJ databases">
        <title>Depth-based differentiation of microbial function through sediment-hosted aquifers and enrichment of novel symbionts in the deep terrestrial subsurface.</title>
        <authorList>
            <person name="Probst A.J."/>
            <person name="Ladd B."/>
            <person name="Jarett J.K."/>
            <person name="Geller-Mcgrath D.E."/>
            <person name="Sieber C.M.K."/>
            <person name="Emerson J.B."/>
            <person name="Anantharaman K."/>
            <person name="Thomas B.C."/>
            <person name="Malmstrom R."/>
            <person name="Stieglmeier M."/>
            <person name="Klingl A."/>
            <person name="Woyke T."/>
            <person name="Ryan C.M."/>
            <person name="Banfield J.F."/>
        </authorList>
    </citation>
    <scope>NUCLEOTIDE SEQUENCE [LARGE SCALE GENOMIC DNA]</scope>
</reference>
<dbReference type="Pfam" id="PF00756">
    <property type="entry name" value="Esterase"/>
    <property type="match status" value="1"/>
</dbReference>
<comment type="caution">
    <text evidence="1">The sequence shown here is derived from an EMBL/GenBank/DDBJ whole genome shotgun (WGS) entry which is preliminary data.</text>
</comment>
<dbReference type="SUPFAM" id="SSF53474">
    <property type="entry name" value="alpha/beta-Hydrolases"/>
    <property type="match status" value="1"/>
</dbReference>
<evidence type="ECO:0000313" key="1">
    <source>
        <dbReference type="EMBL" id="PIU46399.1"/>
    </source>
</evidence>
<gene>
    <name evidence="1" type="ORF">COS93_02640</name>
</gene>
<sequence>MRKILIFLFLVLIGAESASGCWKNWEIKRDKIVSSALKGNKLNDPETRGLVIFLPPGYKNLPRQNLDSSLTLGNKTSKKYYPTIYFLHGFEENQETYLKILGEKNVINFLGWLSFLGDLKETIIVIPDASNKYKGSWYTNSDVGDYEDYLKEVIEFIDKNYRTIPREECRSIFGFSMGGYGALMLSMKTELFSKVAALSAPLDFQVIRETIALRVIGENPGKIKEPQGADTFTRIIYAMSTVFSSNETPPYFCDFYFEYPTGEIKKDVWDKWEEKNPANLIEKYKSRLNKLKIYIDNAVNDELGLFPAVESFHQKLLELGIVHQYKVFKSPHGREGENISQQVLKRFVEAIKFLSKE</sequence>
<evidence type="ECO:0008006" key="3">
    <source>
        <dbReference type="Google" id="ProtNLM"/>
    </source>
</evidence>